<dbReference type="AlphaFoldDB" id="A0A7N2MIV3"/>
<keyword evidence="4" id="KW-0539">Nucleus</keyword>
<dbReference type="InterPro" id="IPR036093">
    <property type="entry name" value="NAC_dom_sf"/>
</dbReference>
<sequence length="1091" mass="121664">MKKLSLKLPSGYRFSPTEQEIIELFLKSKITGNDKEINHVPEIEFYDHEPWDLQHISGIDSKDKEWFFFNAQSPKHQNGNRKNRTTMEGFWKATGKDREIWSRGSLIGMKKTLVYHRGRTPNGEGTKWVMHEYRITQEEFDGTHRGQKLNLLHISGNDVTFTQFTWVLYFMQKPFVVCRLFNNEEKSKKGGSAKSKPALAPLSPASEVQVETLINPLNNPDECFHNTSCSQNNLAVDNETLKNNGSCGGSDANRQVDLDLDIWEAFETGYISPPGQSECNSFFSPSNSTPVTPVVSSRTIAKAPLIEAESMVAPAPVPPELGFEAENYLTSFRFSPAKNYDGITSNAKTPIEYKTDGYNSYVDRNQVEVVISDEVDLQVEACSNIFSISPEPLVSNVYSPFHSQVQAELYSSCTYHPSTNDRHWGVYNQYGTNEPDEFFRNASLSQNNLAVGDETLKNKASFMDNGSCGGSEQEIIELFLKSKITGNEKEINHVPEIEFYDHEPWDLQHISGIDSKDKEWFFFNAQSPKHQNGNRKNRTTMEGFWKATDKDREIRSRGSLIGMKKTLVYHRGRTPNGEGTKWVMHEYRITQEEFDGTHPGQKPFVVCRLFNNEEKSKKGGSAKSKPALAPLSPASEVQVETLQTSLQSCYSEIYDEMMSDVTLPVQSNNNNNYHNADIAKYQAAELTYTEDYFNVAEFLTPNISEDSTPINPLNNPDECFHNTSCSQNNLAVDNETLKNNGSCGGSVANGQDYFNVAEFLTPNISEDSTPINPLNNPDECFHNTSCSQNDNETLKNNGSCGGSDANGQDYFNVAEFLTPNISEDSTPTNPLNNPEECFHNTSCSQNNLAVDNETLKINGSCGGSVANGQVDLDLDFWEAFETGYISPPGQSECNSFFSPSNSTPVTPVVSPRTIAKAPLKEAESMVAPASVPRELGFEAENYLNSFLLSPEKNYDGITSNAKTPIEYKNDGYNTYVDRNQVEVVISDEVEACSNIFSISPEPLVSNVYSPFHSQVQAELYSSCTYHPSANDRHWGVYNQYGTNEPDEYFPNASLSQNNLAVGDETLKNMASFMDNGSCGGSGANAQVPMDL</sequence>
<dbReference type="SUPFAM" id="SSF101941">
    <property type="entry name" value="NAC domain"/>
    <property type="match status" value="2"/>
</dbReference>
<feature type="domain" description="NAC" evidence="6">
    <location>
        <begin position="462"/>
        <end position="612"/>
    </location>
</feature>
<feature type="domain" description="NAC" evidence="6">
    <location>
        <begin position="8"/>
        <end position="183"/>
    </location>
</feature>
<protein>
    <recommendedName>
        <fullName evidence="6">NAC domain-containing protein</fullName>
    </recommendedName>
</protein>
<evidence type="ECO:0000313" key="7">
    <source>
        <dbReference type="EnsemblPlants" id="QL09p006673:mrna"/>
    </source>
</evidence>
<dbReference type="InParanoid" id="A0A7N2MIV3"/>
<dbReference type="PANTHER" id="PTHR31744">
    <property type="entry name" value="PROTEIN CUP-SHAPED COTYLEDON 2-RELATED"/>
    <property type="match status" value="1"/>
</dbReference>
<evidence type="ECO:0000256" key="3">
    <source>
        <dbReference type="ARBA" id="ARBA00023163"/>
    </source>
</evidence>
<keyword evidence="2" id="KW-0238">DNA-binding</keyword>
<accession>A0A7N2MIV3</accession>
<evidence type="ECO:0000256" key="4">
    <source>
        <dbReference type="ARBA" id="ARBA00023242"/>
    </source>
</evidence>
<organism evidence="7 8">
    <name type="scientific">Quercus lobata</name>
    <name type="common">Valley oak</name>
    <dbReference type="NCBI Taxonomy" id="97700"/>
    <lineage>
        <taxon>Eukaryota</taxon>
        <taxon>Viridiplantae</taxon>
        <taxon>Streptophyta</taxon>
        <taxon>Embryophyta</taxon>
        <taxon>Tracheophyta</taxon>
        <taxon>Spermatophyta</taxon>
        <taxon>Magnoliopsida</taxon>
        <taxon>eudicotyledons</taxon>
        <taxon>Gunneridae</taxon>
        <taxon>Pentapetalae</taxon>
        <taxon>rosids</taxon>
        <taxon>fabids</taxon>
        <taxon>Fagales</taxon>
        <taxon>Fagaceae</taxon>
        <taxon>Quercus</taxon>
    </lineage>
</organism>
<reference evidence="7" key="2">
    <citation type="submission" date="2021-01" db="UniProtKB">
        <authorList>
            <consortium name="EnsemblPlants"/>
        </authorList>
    </citation>
    <scope>IDENTIFICATION</scope>
</reference>
<dbReference type="Gene3D" id="2.170.150.80">
    <property type="entry name" value="NAC domain"/>
    <property type="match status" value="2"/>
</dbReference>
<dbReference type="InterPro" id="IPR003441">
    <property type="entry name" value="NAC-dom"/>
</dbReference>
<feature type="region of interest" description="Disordered" evidence="5">
    <location>
        <begin position="615"/>
        <end position="635"/>
    </location>
</feature>
<dbReference type="EnsemblPlants" id="QL09p006673:mrna">
    <property type="protein sequence ID" value="QL09p006673:mrna"/>
    <property type="gene ID" value="QL09p006673"/>
</dbReference>
<evidence type="ECO:0000256" key="1">
    <source>
        <dbReference type="ARBA" id="ARBA00023015"/>
    </source>
</evidence>
<evidence type="ECO:0000256" key="2">
    <source>
        <dbReference type="ARBA" id="ARBA00023125"/>
    </source>
</evidence>
<evidence type="ECO:0000259" key="6">
    <source>
        <dbReference type="PROSITE" id="PS51005"/>
    </source>
</evidence>
<evidence type="ECO:0000313" key="8">
    <source>
        <dbReference type="Proteomes" id="UP000594261"/>
    </source>
</evidence>
<dbReference type="PROSITE" id="PS51005">
    <property type="entry name" value="NAC"/>
    <property type="match status" value="2"/>
</dbReference>
<reference evidence="7 8" key="1">
    <citation type="journal article" date="2016" name="G3 (Bethesda)">
        <title>First Draft Assembly and Annotation of the Genome of a California Endemic Oak Quercus lobata Nee (Fagaceae).</title>
        <authorList>
            <person name="Sork V.L."/>
            <person name="Fitz-Gibbon S.T."/>
            <person name="Puiu D."/>
            <person name="Crepeau M."/>
            <person name="Gugger P.F."/>
            <person name="Sherman R."/>
            <person name="Stevens K."/>
            <person name="Langley C.H."/>
            <person name="Pellegrini M."/>
            <person name="Salzberg S.L."/>
        </authorList>
    </citation>
    <scope>NUCLEOTIDE SEQUENCE [LARGE SCALE GENOMIC DNA]</scope>
    <source>
        <strain evidence="7 8">cv. SW786</strain>
    </source>
</reference>
<evidence type="ECO:0000256" key="5">
    <source>
        <dbReference type="SAM" id="MobiDB-lite"/>
    </source>
</evidence>
<keyword evidence="1" id="KW-0805">Transcription regulation</keyword>
<dbReference type="Proteomes" id="UP000594261">
    <property type="component" value="Chromosome 9"/>
</dbReference>
<dbReference type="Gramene" id="QL09p006673:mrna">
    <property type="protein sequence ID" value="QL09p006673:mrna"/>
    <property type="gene ID" value="QL09p006673"/>
</dbReference>
<name>A0A7N2MIV3_QUELO</name>
<dbReference type="GO" id="GO:0006355">
    <property type="term" value="P:regulation of DNA-templated transcription"/>
    <property type="evidence" value="ECO:0007669"/>
    <property type="project" value="InterPro"/>
</dbReference>
<dbReference type="GO" id="GO:0003677">
    <property type="term" value="F:DNA binding"/>
    <property type="evidence" value="ECO:0007669"/>
    <property type="project" value="UniProtKB-KW"/>
</dbReference>
<dbReference type="Pfam" id="PF02365">
    <property type="entry name" value="NAM"/>
    <property type="match status" value="2"/>
</dbReference>
<keyword evidence="3" id="KW-0804">Transcription</keyword>
<dbReference type="PANTHER" id="PTHR31744:SF210">
    <property type="entry name" value="NAC DOMAIN-CONTAINING PROTEIN 86-LIKE"/>
    <property type="match status" value="1"/>
</dbReference>
<keyword evidence="8" id="KW-1185">Reference proteome</keyword>
<proteinExistence type="predicted"/>
<dbReference type="EMBL" id="LRBV02000009">
    <property type="status" value="NOT_ANNOTATED_CDS"/>
    <property type="molecule type" value="Genomic_DNA"/>
</dbReference>